<dbReference type="Proteomes" id="UP000281372">
    <property type="component" value="Unassembled WGS sequence"/>
</dbReference>
<dbReference type="Pfam" id="PF15570">
    <property type="entry name" value="Imm43"/>
    <property type="match status" value="1"/>
</dbReference>
<sequence length="209" mass="23777">VQRLLKEVFMHYTLAYRKEKNCPIFIDGVIHETFVPGAYNKGMTQDWHYADPGEPKATLPKNLVLITKDKQFEFDLRTSFEGHIVSDRFWSVIKTLNIGRWEVAKLDIVSPKGAPMEQGAYYFIRQQMSELVPASVIDIEKSSITYRKTGEIKSVESLTLTSEATLDFFEIDETTLLDIVFLSPAAAELLNQQGLKGVEIVSTEKLGRR</sequence>
<protein>
    <recommendedName>
        <fullName evidence="1">Immunity protein 43 domain-containing protein</fullName>
    </recommendedName>
</protein>
<evidence type="ECO:0000259" key="1">
    <source>
        <dbReference type="Pfam" id="PF15570"/>
    </source>
</evidence>
<feature type="non-terminal residue" evidence="2">
    <location>
        <position position="1"/>
    </location>
</feature>
<dbReference type="Proteomes" id="UP000050564">
    <property type="component" value="Unassembled WGS sequence"/>
</dbReference>
<dbReference type="EMBL" id="LJPX01000085">
    <property type="protein sequence ID" value="KPW79993.1"/>
    <property type="molecule type" value="Genomic_DNA"/>
</dbReference>
<accession>A0A0P9M7Y3</accession>
<dbReference type="AlphaFoldDB" id="A0A0P9M7Y3"/>
<gene>
    <name evidence="2" type="ORF">ALO81_03633</name>
    <name evidence="3" type="ORF">ALQ64_03323</name>
</gene>
<dbReference type="InterPro" id="IPR029079">
    <property type="entry name" value="Imm43"/>
</dbReference>
<evidence type="ECO:0000313" key="5">
    <source>
        <dbReference type="Proteomes" id="UP000281372"/>
    </source>
</evidence>
<reference evidence="2 4" key="1">
    <citation type="submission" date="2015-09" db="EMBL/GenBank/DDBJ databases">
        <title>Genome announcement of multiple Pseudomonas syringae strains.</title>
        <authorList>
            <person name="Thakur S."/>
            <person name="Wang P.W."/>
            <person name="Gong Y."/>
            <person name="Weir B.S."/>
            <person name="Guttman D.S."/>
        </authorList>
    </citation>
    <scope>NUCLEOTIDE SEQUENCE [LARGE SCALE GENOMIC DNA]</scope>
    <source>
        <strain evidence="2 4">ICMP2823</strain>
    </source>
</reference>
<dbReference type="PATRIC" id="fig|86840.3.peg.5299"/>
<name>A0A0P9M7Y3_PSECA</name>
<reference evidence="3 5" key="2">
    <citation type="submission" date="2018-08" db="EMBL/GenBank/DDBJ databases">
        <title>Recombination of ecologically and evolutionarily significant loci maintains genetic cohesion in the Pseudomonas syringae species complex.</title>
        <authorList>
            <person name="Dillon M."/>
            <person name="Thakur S."/>
            <person name="Almeida R.N.D."/>
            <person name="Weir B.S."/>
            <person name="Guttman D.S."/>
        </authorList>
    </citation>
    <scope>NUCLEOTIDE SEQUENCE [LARGE SCALE GENOMIC DNA]</scope>
    <source>
        <strain evidence="3 5">ICMP 2821</strain>
    </source>
</reference>
<feature type="domain" description="Immunity protein 43" evidence="1">
    <location>
        <begin position="17"/>
        <end position="205"/>
    </location>
</feature>
<organism evidence="2 4">
    <name type="scientific">Pseudomonas cannabina</name>
    <dbReference type="NCBI Taxonomy" id="86840"/>
    <lineage>
        <taxon>Bacteria</taxon>
        <taxon>Pseudomonadati</taxon>
        <taxon>Pseudomonadota</taxon>
        <taxon>Gammaproteobacteria</taxon>
        <taxon>Pseudomonadales</taxon>
        <taxon>Pseudomonadaceae</taxon>
        <taxon>Pseudomonas</taxon>
    </lineage>
</organism>
<dbReference type="RefSeq" id="WP_235810141.1">
    <property type="nucleotide sequence ID" value="NZ_LJPX01000085.1"/>
</dbReference>
<evidence type="ECO:0000313" key="3">
    <source>
        <dbReference type="EMBL" id="RMN24103.1"/>
    </source>
</evidence>
<dbReference type="EMBL" id="RBOW01000724">
    <property type="protein sequence ID" value="RMN24103.1"/>
    <property type="molecule type" value="Genomic_DNA"/>
</dbReference>
<evidence type="ECO:0000313" key="4">
    <source>
        <dbReference type="Proteomes" id="UP000050564"/>
    </source>
</evidence>
<comment type="caution">
    <text evidence="2">The sequence shown here is derived from an EMBL/GenBank/DDBJ whole genome shotgun (WGS) entry which is preliminary data.</text>
</comment>
<evidence type="ECO:0000313" key="2">
    <source>
        <dbReference type="EMBL" id="KPW79993.1"/>
    </source>
</evidence>
<proteinExistence type="predicted"/>